<evidence type="ECO:0000313" key="2">
    <source>
        <dbReference type="EMBL" id="WKA03210.1"/>
    </source>
</evidence>
<feature type="region of interest" description="Disordered" evidence="1">
    <location>
        <begin position="1"/>
        <end position="44"/>
    </location>
</feature>
<proteinExistence type="predicted"/>
<keyword evidence="3" id="KW-1185">Reference proteome</keyword>
<accession>A0ABY9D8S4</accession>
<feature type="region of interest" description="Disordered" evidence="1">
    <location>
        <begin position="76"/>
        <end position="97"/>
    </location>
</feature>
<feature type="compositionally biased region" description="Polar residues" evidence="1">
    <location>
        <begin position="1"/>
        <end position="14"/>
    </location>
</feature>
<reference evidence="2 3" key="1">
    <citation type="journal article" date="2023" name="Hortic Res">
        <title>The complete reference genome for grapevine (Vitis vinifera L.) genetics and breeding.</title>
        <authorList>
            <person name="Shi X."/>
            <person name="Cao S."/>
            <person name="Wang X."/>
            <person name="Huang S."/>
            <person name="Wang Y."/>
            <person name="Liu Z."/>
            <person name="Liu W."/>
            <person name="Leng X."/>
            <person name="Peng Y."/>
            <person name="Wang N."/>
            <person name="Wang Y."/>
            <person name="Ma Z."/>
            <person name="Xu X."/>
            <person name="Zhang F."/>
            <person name="Xue H."/>
            <person name="Zhong H."/>
            <person name="Wang Y."/>
            <person name="Zhang K."/>
            <person name="Velt A."/>
            <person name="Avia K."/>
            <person name="Holtgrawe D."/>
            <person name="Grimplet J."/>
            <person name="Matus J.T."/>
            <person name="Ware D."/>
            <person name="Wu X."/>
            <person name="Wang H."/>
            <person name="Liu C."/>
            <person name="Fang Y."/>
            <person name="Rustenholz C."/>
            <person name="Cheng Z."/>
            <person name="Xiao H."/>
            <person name="Zhou Y."/>
        </authorList>
    </citation>
    <scope>NUCLEOTIDE SEQUENCE [LARGE SCALE GENOMIC DNA]</scope>
    <source>
        <strain evidence="3">cv. Pinot noir / PN40024</strain>
        <tissue evidence="2">Leaf</tissue>
    </source>
</reference>
<sequence>MVDITDQGTQQRTSGAPAHQRPSGALAAHQQRQNSTALPATPNRRCERRLNVDATVLPVVSEGRCKWRLQRHCNCVSNTPENGASKGASNGTLTTSE</sequence>
<evidence type="ECO:0000313" key="3">
    <source>
        <dbReference type="Proteomes" id="UP001227230"/>
    </source>
</evidence>
<protein>
    <submittedName>
        <fullName evidence="2">Uncharacterized protein</fullName>
    </submittedName>
</protein>
<gene>
    <name evidence="2" type="ORF">VitviT2T_021334</name>
</gene>
<dbReference type="Proteomes" id="UP001227230">
    <property type="component" value="Chromosome 14"/>
</dbReference>
<evidence type="ECO:0000256" key="1">
    <source>
        <dbReference type="SAM" id="MobiDB-lite"/>
    </source>
</evidence>
<organism evidence="2 3">
    <name type="scientific">Vitis vinifera</name>
    <name type="common">Grape</name>
    <dbReference type="NCBI Taxonomy" id="29760"/>
    <lineage>
        <taxon>Eukaryota</taxon>
        <taxon>Viridiplantae</taxon>
        <taxon>Streptophyta</taxon>
        <taxon>Embryophyta</taxon>
        <taxon>Tracheophyta</taxon>
        <taxon>Spermatophyta</taxon>
        <taxon>Magnoliopsida</taxon>
        <taxon>eudicotyledons</taxon>
        <taxon>Gunneridae</taxon>
        <taxon>Pentapetalae</taxon>
        <taxon>rosids</taxon>
        <taxon>Vitales</taxon>
        <taxon>Vitaceae</taxon>
        <taxon>Viteae</taxon>
        <taxon>Vitis</taxon>
    </lineage>
</organism>
<dbReference type="EMBL" id="CP126661">
    <property type="protein sequence ID" value="WKA03210.1"/>
    <property type="molecule type" value="Genomic_DNA"/>
</dbReference>
<name>A0ABY9D8S4_VITVI</name>